<keyword evidence="1" id="KW-0732">Signal</keyword>
<keyword evidence="3" id="KW-1185">Reference proteome</keyword>
<dbReference type="OrthoDB" id="9808753at2"/>
<feature type="signal peptide" evidence="1">
    <location>
        <begin position="1"/>
        <end position="18"/>
    </location>
</feature>
<evidence type="ECO:0008006" key="4">
    <source>
        <dbReference type="Google" id="ProtNLM"/>
    </source>
</evidence>
<sequence length="333" mass="35927">MKSFFIIMSLFSFSISHAQTNTFPTNGDVGIGTINPNVPLHVSLNGNNVTSDLTLMASFTNPSGSKGISLGYNQSSQAGIIYSENNTGIGSPLEFWTYNGGSFASRMVFAQSGNLGIGTNSPSEKLEVNGRIKAGDRIYANSSAINDLSLVQAYNSAGGASVLRSYSGTSYWDFSASQIAGGNSLFIGQGIDISVNNAAIAIMANKNVGIGTNDPKDYKLAVNGKIRAQEIKVEASPWPDYVFKSTYTLPSLREIENHIKENGHLPGIPSAAEVKANGIDLGEMNAKLLQKIEELTLYLIEMKKNNETQQRINEIQSEKINKLEETIILNKLK</sequence>
<name>A0A4R0NBU4_9SPHI</name>
<dbReference type="AlphaFoldDB" id="A0A4R0NBU4"/>
<evidence type="ECO:0000313" key="2">
    <source>
        <dbReference type="EMBL" id="TCC97698.1"/>
    </source>
</evidence>
<accession>A0A4R0NBU4</accession>
<dbReference type="Proteomes" id="UP000291117">
    <property type="component" value="Unassembled WGS sequence"/>
</dbReference>
<organism evidence="2 3">
    <name type="scientific">Pedobacter hiemivivus</name>
    <dbReference type="NCBI Taxonomy" id="2530454"/>
    <lineage>
        <taxon>Bacteria</taxon>
        <taxon>Pseudomonadati</taxon>
        <taxon>Bacteroidota</taxon>
        <taxon>Sphingobacteriia</taxon>
        <taxon>Sphingobacteriales</taxon>
        <taxon>Sphingobacteriaceae</taxon>
        <taxon>Pedobacter</taxon>
    </lineage>
</organism>
<feature type="chain" id="PRO_5021003008" description="Peptidase S74 domain-containing protein" evidence="1">
    <location>
        <begin position="19"/>
        <end position="333"/>
    </location>
</feature>
<proteinExistence type="predicted"/>
<reference evidence="2 3" key="1">
    <citation type="submission" date="2019-02" db="EMBL/GenBank/DDBJ databases">
        <title>Pedobacter sp. RP-3-8 sp. nov., isolated from Arctic soil.</title>
        <authorList>
            <person name="Dahal R.H."/>
        </authorList>
    </citation>
    <scope>NUCLEOTIDE SEQUENCE [LARGE SCALE GENOMIC DNA]</scope>
    <source>
        <strain evidence="2 3">RP-3-8</strain>
    </source>
</reference>
<gene>
    <name evidence="2" type="ORF">EZ444_07215</name>
</gene>
<dbReference type="EMBL" id="SJSM01000003">
    <property type="protein sequence ID" value="TCC97698.1"/>
    <property type="molecule type" value="Genomic_DNA"/>
</dbReference>
<evidence type="ECO:0000256" key="1">
    <source>
        <dbReference type="SAM" id="SignalP"/>
    </source>
</evidence>
<evidence type="ECO:0000313" key="3">
    <source>
        <dbReference type="Proteomes" id="UP000291117"/>
    </source>
</evidence>
<protein>
    <recommendedName>
        <fullName evidence="4">Peptidase S74 domain-containing protein</fullName>
    </recommendedName>
</protein>
<comment type="caution">
    <text evidence="2">The sequence shown here is derived from an EMBL/GenBank/DDBJ whole genome shotgun (WGS) entry which is preliminary data.</text>
</comment>